<organism evidence="1 2">
    <name type="scientific">Cryomorpha ignava</name>
    <dbReference type="NCBI Taxonomy" id="101383"/>
    <lineage>
        <taxon>Bacteria</taxon>
        <taxon>Pseudomonadati</taxon>
        <taxon>Bacteroidota</taxon>
        <taxon>Flavobacteriia</taxon>
        <taxon>Flavobacteriales</taxon>
        <taxon>Cryomorphaceae</taxon>
        <taxon>Cryomorpha</taxon>
    </lineage>
</organism>
<reference evidence="1 2" key="1">
    <citation type="submission" date="2020-02" db="EMBL/GenBank/DDBJ databases">
        <title>Out from the shadows clarifying the taxonomy of the family Cryomorphaceae and related taxa by utilizing the GTDB taxonomic framework.</title>
        <authorList>
            <person name="Bowman J.P."/>
        </authorList>
    </citation>
    <scope>NUCLEOTIDE SEQUENCE [LARGE SCALE GENOMIC DNA]</scope>
    <source>
        <strain evidence="1 2">QSSC 1-22</strain>
    </source>
</reference>
<dbReference type="Proteomes" id="UP000486602">
    <property type="component" value="Unassembled WGS sequence"/>
</dbReference>
<dbReference type="NCBIfam" id="TIGR02241">
    <property type="entry name" value="conserved hypothetical phage tail region protein"/>
    <property type="match status" value="1"/>
</dbReference>
<protein>
    <submittedName>
        <fullName evidence="1">Phage tail protein</fullName>
    </submittedName>
</protein>
<evidence type="ECO:0000313" key="2">
    <source>
        <dbReference type="Proteomes" id="UP000486602"/>
    </source>
</evidence>
<gene>
    <name evidence="1" type="ORF">G3O08_02345</name>
</gene>
<dbReference type="AlphaFoldDB" id="A0A7K3WMW5"/>
<accession>A0A7K3WMW5</accession>
<dbReference type="PANTHER" id="PTHR38009">
    <property type="entry name" value="CONSERVED HYPOTHETICAL PHAGE TAIL PROTEIN"/>
    <property type="match status" value="1"/>
</dbReference>
<dbReference type="RefSeq" id="WP_163283048.1">
    <property type="nucleotide sequence ID" value="NZ_JAAGVY010000002.1"/>
</dbReference>
<name>A0A7K3WMW5_9FLAO</name>
<keyword evidence="2" id="KW-1185">Reference proteome</keyword>
<dbReference type="PANTHER" id="PTHR38009:SF1">
    <property type="entry name" value="CONSERVED HYPOTHETICAL PHAGE TAIL PROTEIN"/>
    <property type="match status" value="1"/>
</dbReference>
<sequence length="143" mass="16501">MNTYPLTTNHFQVEWGGTRMGFTEVSGLSIGIEPINYHEGSSKENSTQKMPGRLKYDNVILKRGIVMSDNEFYTWMSTIKLNKIERRDLTISLLNEDHEPVMVWRLKNAFPIRIEWSPLRADANEAAIESIEISHEGMTVRND</sequence>
<dbReference type="GO" id="GO:0005198">
    <property type="term" value="F:structural molecule activity"/>
    <property type="evidence" value="ECO:0007669"/>
    <property type="project" value="InterPro"/>
</dbReference>
<dbReference type="Pfam" id="PF06841">
    <property type="entry name" value="Phage_T4_gp19"/>
    <property type="match status" value="1"/>
</dbReference>
<dbReference type="InterPro" id="IPR010667">
    <property type="entry name" value="Phage_T4_Gp19"/>
</dbReference>
<comment type="caution">
    <text evidence="1">The sequence shown here is derived from an EMBL/GenBank/DDBJ whole genome shotgun (WGS) entry which is preliminary data.</text>
</comment>
<evidence type="ECO:0000313" key="1">
    <source>
        <dbReference type="EMBL" id="NEN22341.1"/>
    </source>
</evidence>
<proteinExistence type="predicted"/>
<dbReference type="EMBL" id="JAAGVY010000002">
    <property type="protein sequence ID" value="NEN22341.1"/>
    <property type="molecule type" value="Genomic_DNA"/>
</dbReference>
<dbReference type="InterPro" id="IPR011747">
    <property type="entry name" value="CHP02241"/>
</dbReference>